<keyword evidence="3" id="KW-1134">Transmembrane beta strand</keyword>
<dbReference type="EMBL" id="CP042806">
    <property type="protein sequence ID" value="QEE29864.1"/>
    <property type="molecule type" value="Genomic_DNA"/>
</dbReference>
<dbReference type="Proteomes" id="UP000321820">
    <property type="component" value="Chromosome"/>
</dbReference>
<dbReference type="OrthoDB" id="97893at2"/>
<evidence type="ECO:0000259" key="7">
    <source>
        <dbReference type="Pfam" id="PF25183"/>
    </source>
</evidence>
<dbReference type="PANTHER" id="PTHR30069">
    <property type="entry name" value="TONB-DEPENDENT OUTER MEMBRANE RECEPTOR"/>
    <property type="match status" value="1"/>
</dbReference>
<dbReference type="InterPro" id="IPR057601">
    <property type="entry name" value="Oar-like_b-barrel"/>
</dbReference>
<evidence type="ECO:0000313" key="8">
    <source>
        <dbReference type="EMBL" id="QEE29864.1"/>
    </source>
</evidence>
<sequence>MKIMQASPRERRFRSASLLLMLFVLTSTCSLAQGLGRIVGLVTDRDSAAVPGARVKATQVTTNTQTETVTNSDGGFVFPSLPPATYKISVEAAGFSTYTNSSVTLLADQTVTLNAELSIGQTSETIEVSSAAPQVDTSTGTISQVVNERQVNELPLNGRNAAQLTTLTPGVVAAPSGAADQGNTKTFPAAVTISANGTRANQTSYLLDGGNNVDEYTNVNAPFPFPDALQEFSVQTSNYTAEYGQNAGAVVNVITKGGSNKFHGNLFEYVRNRVFNARNYFQTAVDPLKRNQFGGTVGGPVGLPGLWQSKSSFFFFGIQRTTVHTQNAPSSSTVPTTANVAGNLPVLSGQAGVTNPFNNTFYPVNPATGAAFVNPSNFDPASLALLSHVAVANTTSTAPVTLNFIRPVAQDFLEYVARYDHNLGKKDRFTARYFLDKFSNAGVLNLSNLPTYSDGSNIDYQNALISETHTFTDNLLNNFILSYQRGYATRGPLSGGINMNDLGVNIWQPAFKSIQSISVASYFSMGDNPHADFLRSNMTLADDVRWVKGNHTMAFGFHGEVAKVDVVNQNGQPGTYGFTATNGNTALANFLFGYLNTFSQSSGQFQQNRAKFIGVYAQDSWKLNRRLTLNFGVRYEPYLPLHERGLRMGQFNPAAYAAGRRSTKFPNAPAGLLFAGDAGVPVDGIRPVYTNLMPRVGFAYDLFGNGKSSIRGGAGMFYDTRSNGLFNNGWIGSAPFVTTVSLNPAGTHFSNPYGSTTNPFPVSNPNGAFIGTIPVITFDPSGNFKVPLTYAWNLAFAQQLTNSLSMQLAYVGGHGSHIFTSPEINPAVYTGTATTSNTNARRLYQGFSTISLTDMGGNSSYHSMQATLDERLSHGLSVTLNYTWSKSLDNVPNGAATTSAGAGQSFVLPVYLPNYKRLDVGPSDFDHRNVVTAKYVWVFPEMTNGWAPFRAILNGWQSSGLVSARTGDPITLALGQDVSLTGINRDTPILSGNAYGGNACSGVTTSCKNWLNFSAFTTPAKGTFGNVRKNTFTGPNFVTFDTSLTRHFNITEHTDLQFRAEYFNLFNRTNFNTPSNNLSNASTFGRITTANDPRIGQLSLKLAF</sequence>
<dbReference type="GO" id="GO:0009279">
    <property type="term" value="C:cell outer membrane"/>
    <property type="evidence" value="ECO:0007669"/>
    <property type="project" value="UniProtKB-SubCell"/>
</dbReference>
<dbReference type="KEGG" id="talb:FTW19_18910"/>
<dbReference type="SUPFAM" id="SSF56935">
    <property type="entry name" value="Porins"/>
    <property type="match status" value="1"/>
</dbReference>
<keyword evidence="4" id="KW-0812">Transmembrane</keyword>
<dbReference type="Pfam" id="PF13620">
    <property type="entry name" value="CarboxypepD_reg"/>
    <property type="match status" value="1"/>
</dbReference>
<dbReference type="GO" id="GO:0030246">
    <property type="term" value="F:carbohydrate binding"/>
    <property type="evidence" value="ECO:0007669"/>
    <property type="project" value="InterPro"/>
</dbReference>
<gene>
    <name evidence="8" type="ORF">FTW19_18910</name>
</gene>
<dbReference type="SUPFAM" id="SSF49452">
    <property type="entry name" value="Starch-binding domain-like"/>
    <property type="match status" value="1"/>
</dbReference>
<proteinExistence type="predicted"/>
<evidence type="ECO:0000256" key="4">
    <source>
        <dbReference type="ARBA" id="ARBA00022692"/>
    </source>
</evidence>
<reference evidence="8 9" key="1">
    <citation type="submission" date="2019-08" db="EMBL/GenBank/DDBJ databases">
        <title>Complete genome sequence of Terriglobus albidus strain ORNL.</title>
        <authorList>
            <person name="Podar M."/>
        </authorList>
    </citation>
    <scope>NUCLEOTIDE SEQUENCE [LARGE SCALE GENOMIC DNA]</scope>
    <source>
        <strain evidence="8 9">ORNL</strain>
    </source>
</reference>
<feature type="domain" description="TonB-dependent transporter Oar-like beta-barrel" evidence="7">
    <location>
        <begin position="254"/>
        <end position="1097"/>
    </location>
</feature>
<keyword evidence="5" id="KW-0472">Membrane</keyword>
<name>A0A5B9EDX6_9BACT</name>
<evidence type="ECO:0000313" key="9">
    <source>
        <dbReference type="Proteomes" id="UP000321820"/>
    </source>
</evidence>
<protein>
    <submittedName>
        <fullName evidence="8">TonB-dependent receptor</fullName>
    </submittedName>
</protein>
<keyword evidence="2" id="KW-0813">Transport</keyword>
<keyword evidence="8" id="KW-0675">Receptor</keyword>
<keyword evidence="9" id="KW-1185">Reference proteome</keyword>
<dbReference type="AlphaFoldDB" id="A0A5B9EDX6"/>
<keyword evidence="6" id="KW-0998">Cell outer membrane</keyword>
<evidence type="ECO:0000256" key="6">
    <source>
        <dbReference type="ARBA" id="ARBA00023237"/>
    </source>
</evidence>
<evidence type="ECO:0000256" key="1">
    <source>
        <dbReference type="ARBA" id="ARBA00004571"/>
    </source>
</evidence>
<dbReference type="GO" id="GO:0044718">
    <property type="term" value="P:siderophore transmembrane transport"/>
    <property type="evidence" value="ECO:0007669"/>
    <property type="project" value="TreeGrafter"/>
</dbReference>
<dbReference type="GO" id="GO:0015344">
    <property type="term" value="F:siderophore uptake transmembrane transporter activity"/>
    <property type="evidence" value="ECO:0007669"/>
    <property type="project" value="TreeGrafter"/>
</dbReference>
<organism evidence="8 9">
    <name type="scientific">Terriglobus albidus</name>
    <dbReference type="NCBI Taxonomy" id="1592106"/>
    <lineage>
        <taxon>Bacteria</taxon>
        <taxon>Pseudomonadati</taxon>
        <taxon>Acidobacteriota</taxon>
        <taxon>Terriglobia</taxon>
        <taxon>Terriglobales</taxon>
        <taxon>Acidobacteriaceae</taxon>
        <taxon>Terriglobus</taxon>
    </lineage>
</organism>
<evidence type="ECO:0000256" key="2">
    <source>
        <dbReference type="ARBA" id="ARBA00022448"/>
    </source>
</evidence>
<dbReference type="InterPro" id="IPR013784">
    <property type="entry name" value="Carb-bd-like_fold"/>
</dbReference>
<dbReference type="InterPro" id="IPR036942">
    <property type="entry name" value="Beta-barrel_TonB_sf"/>
</dbReference>
<dbReference type="InterPro" id="IPR039426">
    <property type="entry name" value="TonB-dep_rcpt-like"/>
</dbReference>
<evidence type="ECO:0000256" key="5">
    <source>
        <dbReference type="ARBA" id="ARBA00023136"/>
    </source>
</evidence>
<accession>A0A5B9EDX6</accession>
<evidence type="ECO:0000256" key="3">
    <source>
        <dbReference type="ARBA" id="ARBA00022452"/>
    </source>
</evidence>
<comment type="subcellular location">
    <subcellularLocation>
        <location evidence="1">Cell outer membrane</location>
        <topology evidence="1">Multi-pass membrane protein</topology>
    </subcellularLocation>
</comment>
<dbReference type="Gene3D" id="2.40.170.20">
    <property type="entry name" value="TonB-dependent receptor, beta-barrel domain"/>
    <property type="match status" value="1"/>
</dbReference>
<dbReference type="PANTHER" id="PTHR30069:SF46">
    <property type="entry name" value="OAR PROTEIN"/>
    <property type="match status" value="1"/>
</dbReference>
<dbReference type="Gene3D" id="2.60.40.1120">
    <property type="entry name" value="Carboxypeptidase-like, regulatory domain"/>
    <property type="match status" value="1"/>
</dbReference>
<dbReference type="Pfam" id="PF25183">
    <property type="entry name" value="OMP_b-brl_4"/>
    <property type="match status" value="1"/>
</dbReference>